<evidence type="ECO:0000256" key="2">
    <source>
        <dbReference type="SAM" id="Phobius"/>
    </source>
</evidence>
<comment type="caution">
    <text evidence="3">The sequence shown here is derived from an EMBL/GenBank/DDBJ whole genome shotgun (WGS) entry which is preliminary data.</text>
</comment>
<protein>
    <submittedName>
        <fullName evidence="3">Uncharacterized protein</fullName>
    </submittedName>
</protein>
<proteinExistence type="predicted"/>
<organism evidence="3 4">
    <name type="scientific">Panicum miliaceum</name>
    <name type="common">Proso millet</name>
    <name type="synonym">Broomcorn millet</name>
    <dbReference type="NCBI Taxonomy" id="4540"/>
    <lineage>
        <taxon>Eukaryota</taxon>
        <taxon>Viridiplantae</taxon>
        <taxon>Streptophyta</taxon>
        <taxon>Embryophyta</taxon>
        <taxon>Tracheophyta</taxon>
        <taxon>Spermatophyta</taxon>
        <taxon>Magnoliopsida</taxon>
        <taxon>Liliopsida</taxon>
        <taxon>Poales</taxon>
        <taxon>Poaceae</taxon>
        <taxon>PACMAD clade</taxon>
        <taxon>Panicoideae</taxon>
        <taxon>Panicodae</taxon>
        <taxon>Paniceae</taxon>
        <taxon>Panicinae</taxon>
        <taxon>Panicum</taxon>
        <taxon>Panicum sect. Panicum</taxon>
    </lineage>
</organism>
<name>A0A3L6RN46_PANMI</name>
<evidence type="ECO:0000313" key="3">
    <source>
        <dbReference type="EMBL" id="RLN07139.1"/>
    </source>
</evidence>
<feature type="region of interest" description="Disordered" evidence="1">
    <location>
        <begin position="85"/>
        <end position="123"/>
    </location>
</feature>
<dbReference type="AlphaFoldDB" id="A0A3L6RN46"/>
<evidence type="ECO:0000313" key="4">
    <source>
        <dbReference type="Proteomes" id="UP000275267"/>
    </source>
</evidence>
<keyword evidence="2" id="KW-1133">Transmembrane helix</keyword>
<feature type="transmembrane region" description="Helical" evidence="2">
    <location>
        <begin position="20"/>
        <end position="42"/>
    </location>
</feature>
<dbReference type="STRING" id="4540.A0A3L6RN46"/>
<reference evidence="4" key="1">
    <citation type="journal article" date="2019" name="Nat. Commun.">
        <title>The genome of broomcorn millet.</title>
        <authorList>
            <person name="Zou C."/>
            <person name="Miki D."/>
            <person name="Li D."/>
            <person name="Tang Q."/>
            <person name="Xiao L."/>
            <person name="Rajput S."/>
            <person name="Deng P."/>
            <person name="Jia W."/>
            <person name="Huang R."/>
            <person name="Zhang M."/>
            <person name="Sun Y."/>
            <person name="Hu J."/>
            <person name="Fu X."/>
            <person name="Schnable P.S."/>
            <person name="Li F."/>
            <person name="Zhang H."/>
            <person name="Feng B."/>
            <person name="Zhu X."/>
            <person name="Liu R."/>
            <person name="Schnable J.C."/>
            <person name="Zhu J.-K."/>
            <person name="Zhang H."/>
        </authorList>
    </citation>
    <scope>NUCLEOTIDE SEQUENCE [LARGE SCALE GENOMIC DNA]</scope>
</reference>
<evidence type="ECO:0000256" key="1">
    <source>
        <dbReference type="SAM" id="MobiDB-lite"/>
    </source>
</evidence>
<dbReference type="Proteomes" id="UP000275267">
    <property type="component" value="Unassembled WGS sequence"/>
</dbReference>
<keyword evidence="2" id="KW-0812">Transmembrane</keyword>
<keyword evidence="2" id="KW-0472">Membrane</keyword>
<keyword evidence="4" id="KW-1185">Reference proteome</keyword>
<dbReference type="OrthoDB" id="8062037at2759"/>
<gene>
    <name evidence="3" type="ORF">C2845_PM11G19180</name>
</gene>
<accession>A0A3L6RN46</accession>
<dbReference type="EMBL" id="PQIB02000007">
    <property type="protein sequence ID" value="RLN07139.1"/>
    <property type="molecule type" value="Genomic_DNA"/>
</dbReference>
<sequence>MAGEPDADDGTSCSRWSCDFAVAHAIFATGFITAPVAVLHLLRRPHWAPPPSSLAISFATVSLVLCCRFYAELKRPPWPRWRLSAAPVSSSRGGHEAAAGAELSHDLRHPEQPVTARVEIQAN</sequence>